<dbReference type="AlphaFoldDB" id="A0A6A6HZ73"/>
<reference evidence="2" key="1">
    <citation type="journal article" date="2020" name="Stud. Mycol.">
        <title>101 Dothideomycetes genomes: a test case for predicting lifestyles and emergence of pathogens.</title>
        <authorList>
            <person name="Haridas S."/>
            <person name="Albert R."/>
            <person name="Binder M."/>
            <person name="Bloem J."/>
            <person name="Labutti K."/>
            <person name="Salamov A."/>
            <person name="Andreopoulos B."/>
            <person name="Baker S."/>
            <person name="Barry K."/>
            <person name="Bills G."/>
            <person name="Bluhm B."/>
            <person name="Cannon C."/>
            <person name="Castanera R."/>
            <person name="Culley D."/>
            <person name="Daum C."/>
            <person name="Ezra D."/>
            <person name="Gonzalez J."/>
            <person name="Henrissat B."/>
            <person name="Kuo A."/>
            <person name="Liang C."/>
            <person name="Lipzen A."/>
            <person name="Lutzoni F."/>
            <person name="Magnuson J."/>
            <person name="Mondo S."/>
            <person name="Nolan M."/>
            <person name="Ohm R."/>
            <person name="Pangilinan J."/>
            <person name="Park H.-J."/>
            <person name="Ramirez L."/>
            <person name="Alfaro M."/>
            <person name="Sun H."/>
            <person name="Tritt A."/>
            <person name="Yoshinaga Y."/>
            <person name="Zwiers L.-H."/>
            <person name="Turgeon B."/>
            <person name="Goodwin S."/>
            <person name="Spatafora J."/>
            <person name="Crous P."/>
            <person name="Grigoriev I."/>
        </authorList>
    </citation>
    <scope>NUCLEOTIDE SEQUENCE</scope>
    <source>
        <strain evidence="2">CBS 122368</strain>
    </source>
</reference>
<feature type="compositionally biased region" description="Basic and acidic residues" evidence="1">
    <location>
        <begin position="14"/>
        <end position="25"/>
    </location>
</feature>
<dbReference type="Proteomes" id="UP000800094">
    <property type="component" value="Unassembled WGS sequence"/>
</dbReference>
<feature type="compositionally biased region" description="Pro residues" evidence="1">
    <location>
        <begin position="28"/>
        <end position="38"/>
    </location>
</feature>
<gene>
    <name evidence="2" type="ORF">BU26DRAFT_570225</name>
</gene>
<name>A0A6A6HZ73_9PLEO</name>
<feature type="compositionally biased region" description="Low complexity" evidence="1">
    <location>
        <begin position="47"/>
        <end position="61"/>
    </location>
</feature>
<proteinExistence type="predicted"/>
<organism evidence="2 3">
    <name type="scientific">Trematosphaeria pertusa</name>
    <dbReference type="NCBI Taxonomy" id="390896"/>
    <lineage>
        <taxon>Eukaryota</taxon>
        <taxon>Fungi</taxon>
        <taxon>Dikarya</taxon>
        <taxon>Ascomycota</taxon>
        <taxon>Pezizomycotina</taxon>
        <taxon>Dothideomycetes</taxon>
        <taxon>Pleosporomycetidae</taxon>
        <taxon>Pleosporales</taxon>
        <taxon>Massarineae</taxon>
        <taxon>Trematosphaeriaceae</taxon>
        <taxon>Trematosphaeria</taxon>
    </lineage>
</organism>
<evidence type="ECO:0000256" key="1">
    <source>
        <dbReference type="SAM" id="MobiDB-lite"/>
    </source>
</evidence>
<accession>A0A6A6HZ73</accession>
<dbReference type="RefSeq" id="XP_033678538.1">
    <property type="nucleotide sequence ID" value="XM_033833978.1"/>
</dbReference>
<protein>
    <submittedName>
        <fullName evidence="2">Uncharacterized protein</fullName>
    </submittedName>
</protein>
<sequence>MNASKPFALAPRSRALDRPELDVQRQPHTPPPNTPPASPLDANSRASSQTPPATPSSLSTYPSPPKAAPAFDHTTQSVLGRLQRLRQGEPDSAGFSGPLSASQYKALNNAIAADRALESWVENKLRREWVQSGNGGGVFTVRMPSRIHDAFADLLRSAIDDEIRRIGAAAKTEQFEEGRARTRHQAVVNDSH</sequence>
<evidence type="ECO:0000313" key="3">
    <source>
        <dbReference type="Proteomes" id="UP000800094"/>
    </source>
</evidence>
<dbReference type="EMBL" id="ML987205">
    <property type="protein sequence ID" value="KAF2243534.1"/>
    <property type="molecule type" value="Genomic_DNA"/>
</dbReference>
<evidence type="ECO:0000313" key="2">
    <source>
        <dbReference type="EMBL" id="KAF2243534.1"/>
    </source>
</evidence>
<dbReference type="GeneID" id="54587308"/>
<feature type="region of interest" description="Disordered" evidence="1">
    <location>
        <begin position="1"/>
        <end position="71"/>
    </location>
</feature>
<keyword evidence="3" id="KW-1185">Reference proteome</keyword>